<sequence length="154" mass="16678">MGDPARDETPQERADRNWNDLLQELRVSQTGVQLLAGFLATLPFQSRFEVLDDFQRAWYVGLLALAFGTVAVTLAPVAIHRRVFQSDAKPELVQAGHRLTSVALVMIAVLLGGIFFLVVDMVFDRMAAAAAAVGSVVVLAGLLFVLPKRVASTS</sequence>
<gene>
    <name evidence="2" type="ORF">NCI01_19720</name>
</gene>
<keyword evidence="3" id="KW-1185">Reference proteome</keyword>
<dbReference type="RefSeq" id="WP_254183203.1">
    <property type="nucleotide sequence ID" value="NZ_JANARS010000011.1"/>
</dbReference>
<keyword evidence="1" id="KW-0472">Membrane</keyword>
<comment type="caution">
    <text evidence="2">The sequence shown here is derived from an EMBL/GenBank/DDBJ whole genome shotgun (WGS) entry which is preliminary data.</text>
</comment>
<reference evidence="2 3" key="1">
    <citation type="submission" date="2022-06" db="EMBL/GenBank/DDBJ databases">
        <authorList>
            <person name="So Y."/>
        </authorList>
    </citation>
    <scope>NUCLEOTIDE SEQUENCE [LARGE SCALE GENOMIC DNA]</scope>
    <source>
        <strain evidence="2 3">STR3</strain>
    </source>
</reference>
<name>A0ABT1L1Y7_9ACTN</name>
<dbReference type="EMBL" id="JANARS010000011">
    <property type="protein sequence ID" value="MCP3424040.1"/>
    <property type="molecule type" value="Genomic_DNA"/>
</dbReference>
<keyword evidence="1" id="KW-1133">Transmembrane helix</keyword>
<dbReference type="Proteomes" id="UP001204524">
    <property type="component" value="Unassembled WGS sequence"/>
</dbReference>
<accession>A0ABT1L1Y7</accession>
<feature type="transmembrane region" description="Helical" evidence="1">
    <location>
        <begin position="125"/>
        <end position="146"/>
    </location>
</feature>
<evidence type="ECO:0000313" key="3">
    <source>
        <dbReference type="Proteomes" id="UP001204524"/>
    </source>
</evidence>
<proteinExistence type="predicted"/>
<dbReference type="Pfam" id="PF19853">
    <property type="entry name" value="DUF6328"/>
    <property type="match status" value="1"/>
</dbReference>
<feature type="transmembrane region" description="Helical" evidence="1">
    <location>
        <begin position="57"/>
        <end position="79"/>
    </location>
</feature>
<dbReference type="InterPro" id="IPR046291">
    <property type="entry name" value="DUF6328"/>
</dbReference>
<protein>
    <submittedName>
        <fullName evidence="2">DUF6328 family protein</fullName>
    </submittedName>
</protein>
<evidence type="ECO:0000256" key="1">
    <source>
        <dbReference type="SAM" id="Phobius"/>
    </source>
</evidence>
<feature type="transmembrane region" description="Helical" evidence="1">
    <location>
        <begin position="99"/>
        <end position="119"/>
    </location>
</feature>
<evidence type="ECO:0000313" key="2">
    <source>
        <dbReference type="EMBL" id="MCP3424040.1"/>
    </source>
</evidence>
<keyword evidence="1" id="KW-0812">Transmembrane</keyword>
<organism evidence="2 3">
    <name type="scientific">Nocardioides pinisoli</name>
    <dbReference type="NCBI Taxonomy" id="2950279"/>
    <lineage>
        <taxon>Bacteria</taxon>
        <taxon>Bacillati</taxon>
        <taxon>Actinomycetota</taxon>
        <taxon>Actinomycetes</taxon>
        <taxon>Propionibacteriales</taxon>
        <taxon>Nocardioidaceae</taxon>
        <taxon>Nocardioides</taxon>
    </lineage>
</organism>